<dbReference type="Pfam" id="PF00876">
    <property type="entry name" value="Innexin"/>
    <property type="match status" value="1"/>
</dbReference>
<name>A0A9W2Z6H0_BIOGL</name>
<evidence type="ECO:0000256" key="4">
    <source>
        <dbReference type="ARBA" id="ARBA00022692"/>
    </source>
</evidence>
<evidence type="ECO:0000256" key="2">
    <source>
        <dbReference type="ARBA" id="ARBA00022448"/>
    </source>
</evidence>
<proteinExistence type="inferred from homology"/>
<gene>
    <name evidence="11" type="primary">LOC106069965</name>
    <name evidence="9" type="synonym">inx</name>
</gene>
<evidence type="ECO:0000313" key="10">
    <source>
        <dbReference type="Proteomes" id="UP001165740"/>
    </source>
</evidence>
<accession>A0A9W2Z6H0</accession>
<dbReference type="PANTHER" id="PTHR11893">
    <property type="entry name" value="INNEXIN"/>
    <property type="match status" value="1"/>
</dbReference>
<evidence type="ECO:0000256" key="8">
    <source>
        <dbReference type="ARBA" id="ARBA00023303"/>
    </source>
</evidence>
<dbReference type="RefSeq" id="XP_055870589.1">
    <property type="nucleotide sequence ID" value="XM_056014614.1"/>
</dbReference>
<evidence type="ECO:0000256" key="7">
    <source>
        <dbReference type="ARBA" id="ARBA00023136"/>
    </source>
</evidence>
<protein>
    <recommendedName>
        <fullName evidence="9">Innexin</fullName>
    </recommendedName>
</protein>
<keyword evidence="10" id="KW-1185">Reference proteome</keyword>
<dbReference type="GO" id="GO:0005886">
    <property type="term" value="C:plasma membrane"/>
    <property type="evidence" value="ECO:0007669"/>
    <property type="project" value="UniProtKB-SubCell"/>
</dbReference>
<evidence type="ECO:0000313" key="11">
    <source>
        <dbReference type="RefSeq" id="XP_055870589.1"/>
    </source>
</evidence>
<comment type="caution">
    <text evidence="9">Lacks conserved residue(s) required for the propagation of feature annotation.</text>
</comment>
<keyword evidence="8 9" id="KW-0407">Ion channel</keyword>
<evidence type="ECO:0000256" key="3">
    <source>
        <dbReference type="ARBA" id="ARBA00022475"/>
    </source>
</evidence>
<keyword evidence="2 9" id="KW-0813">Transport</keyword>
<dbReference type="GO" id="GO:0034220">
    <property type="term" value="P:monoatomic ion transmembrane transport"/>
    <property type="evidence" value="ECO:0007669"/>
    <property type="project" value="UniProtKB-KW"/>
</dbReference>
<evidence type="ECO:0000256" key="6">
    <source>
        <dbReference type="ARBA" id="ARBA00023065"/>
    </source>
</evidence>
<dbReference type="GO" id="GO:0005921">
    <property type="term" value="C:gap junction"/>
    <property type="evidence" value="ECO:0007669"/>
    <property type="project" value="UniProtKB-UniRule"/>
</dbReference>
<keyword evidence="4 9" id="KW-0812">Transmembrane</keyword>
<comment type="function">
    <text evidence="9">Structural component of the gap junctions.</text>
</comment>
<keyword evidence="7 9" id="KW-0472">Membrane</keyword>
<sequence length="422" mass="50137">MVFALYSFASWSRLQSSKDDDWADRISHLWTVVLLAFFTILVSSAQYVGDPIQCWCPAQFTGSYVSYTKSVCWISNTYYIPMDDSIPVNIHERQKREISYYQWVPIILLFQALMFKFPNMVWKMLNSTGGLNVDRLVSLSESTQIGKQEDREKMTYQVAKYLDRWLKAHRQYHYNLLVRLRQRFSNVFCFWFAKRDGKYLTGFYLFVKFLYVANVIFQFYILNHFLAMNYSVFGLEVIEALVKEGSYTDSPRFPRVTLCDFEIRQMANVQRYTVQCVLPINLFNEKIFIFLWFWYLLVSAVTVFNYLAWLYQILLGGNRYRYVKKYLKLGDNIRNKTDAKLARKFADEYLRDDGVFVLKIVSKNSSELVLSDLINHLWLFYIDNPHTTLPHEKRQREAKMNGKNAVSTLELDIEELRELNNK</sequence>
<dbReference type="OMA" id="PIVNEEC"/>
<comment type="similarity">
    <text evidence="9">Belongs to the pannexin family.</text>
</comment>
<keyword evidence="3" id="KW-1003">Cell membrane</keyword>
<dbReference type="PANTHER" id="PTHR11893:SF36">
    <property type="entry name" value="INNEXIN-5"/>
    <property type="match status" value="1"/>
</dbReference>
<comment type="subcellular location">
    <subcellularLocation>
        <location evidence="1 9">Cell membrane</location>
        <topology evidence="1 9">Multi-pass membrane protein</topology>
    </subcellularLocation>
</comment>
<dbReference type="AlphaFoldDB" id="A0A9W2Z6H0"/>
<dbReference type="Proteomes" id="UP001165740">
    <property type="component" value="Chromosome 16"/>
</dbReference>
<evidence type="ECO:0000256" key="5">
    <source>
        <dbReference type="ARBA" id="ARBA00022989"/>
    </source>
</evidence>
<feature type="transmembrane region" description="Helical" evidence="9">
    <location>
        <begin position="26"/>
        <end position="48"/>
    </location>
</feature>
<dbReference type="PROSITE" id="PS51013">
    <property type="entry name" value="PANNEXIN"/>
    <property type="match status" value="1"/>
</dbReference>
<dbReference type="PRINTS" id="PR01262">
    <property type="entry name" value="INNEXIN"/>
</dbReference>
<feature type="transmembrane region" description="Helical" evidence="9">
    <location>
        <begin position="203"/>
        <end position="222"/>
    </location>
</feature>
<dbReference type="GeneID" id="106069965"/>
<evidence type="ECO:0000256" key="1">
    <source>
        <dbReference type="ARBA" id="ARBA00004651"/>
    </source>
</evidence>
<organism evidence="10 11">
    <name type="scientific">Biomphalaria glabrata</name>
    <name type="common">Bloodfluke planorb</name>
    <name type="synonym">Freshwater snail</name>
    <dbReference type="NCBI Taxonomy" id="6526"/>
    <lineage>
        <taxon>Eukaryota</taxon>
        <taxon>Metazoa</taxon>
        <taxon>Spiralia</taxon>
        <taxon>Lophotrochozoa</taxon>
        <taxon>Mollusca</taxon>
        <taxon>Gastropoda</taxon>
        <taxon>Heterobranchia</taxon>
        <taxon>Euthyneura</taxon>
        <taxon>Panpulmonata</taxon>
        <taxon>Hygrophila</taxon>
        <taxon>Lymnaeoidea</taxon>
        <taxon>Planorbidae</taxon>
        <taxon>Biomphalaria</taxon>
    </lineage>
</organism>
<dbReference type="InterPro" id="IPR000990">
    <property type="entry name" value="Innexin"/>
</dbReference>
<keyword evidence="6 9" id="KW-0406">Ion transport</keyword>
<keyword evidence="5 9" id="KW-1133">Transmembrane helix</keyword>
<evidence type="ECO:0000256" key="9">
    <source>
        <dbReference type="RuleBase" id="RU010713"/>
    </source>
</evidence>
<feature type="transmembrane region" description="Helical" evidence="9">
    <location>
        <begin position="287"/>
        <end position="311"/>
    </location>
</feature>
<reference evidence="11" key="1">
    <citation type="submission" date="2025-08" db="UniProtKB">
        <authorList>
            <consortium name="RefSeq"/>
        </authorList>
    </citation>
    <scope>IDENTIFICATION</scope>
</reference>
<dbReference type="OrthoDB" id="5867527at2759"/>